<sequence length="153" mass="17614">MASGRRFIGKSKPSQHNTEHIHVTSYYVSNLPFGIKKFKITKEFEIFGKVVDIYIGGKKDKTGSIFAFVRFEGVRDAKTLKKEMSRVRCHYILKVNIARYQKQSKPNIGFEAMRRPPPPPSPPPPPLHTYNIPNPMCFVVTDHTQKQWQLKVA</sequence>
<dbReference type="Proteomes" id="UP001157418">
    <property type="component" value="Unassembled WGS sequence"/>
</dbReference>
<dbReference type="InterPro" id="IPR050907">
    <property type="entry name" value="SRSF"/>
</dbReference>
<dbReference type="GO" id="GO:0008380">
    <property type="term" value="P:RNA splicing"/>
    <property type="evidence" value="ECO:0007669"/>
    <property type="project" value="UniProtKB-KW"/>
</dbReference>
<gene>
    <name evidence="7" type="ORF">LVIROSA_LOCUS33599</name>
</gene>
<evidence type="ECO:0000256" key="3">
    <source>
        <dbReference type="ARBA" id="ARBA00023187"/>
    </source>
</evidence>
<evidence type="ECO:0000259" key="6">
    <source>
        <dbReference type="PROSITE" id="PS50102"/>
    </source>
</evidence>
<evidence type="ECO:0000256" key="2">
    <source>
        <dbReference type="ARBA" id="ARBA00022728"/>
    </source>
</evidence>
<keyword evidence="2" id="KW-0747">Spliceosome</keyword>
<reference evidence="7 8" key="1">
    <citation type="submission" date="2022-01" db="EMBL/GenBank/DDBJ databases">
        <authorList>
            <person name="Xiong W."/>
            <person name="Schranz E."/>
        </authorList>
    </citation>
    <scope>NUCLEOTIDE SEQUENCE [LARGE SCALE GENOMIC DNA]</scope>
</reference>
<dbReference type="InterPro" id="IPR035979">
    <property type="entry name" value="RBD_domain_sf"/>
</dbReference>
<dbReference type="GO" id="GO:0006397">
    <property type="term" value="P:mRNA processing"/>
    <property type="evidence" value="ECO:0007669"/>
    <property type="project" value="UniProtKB-KW"/>
</dbReference>
<accession>A0AAU9PCW7</accession>
<dbReference type="EMBL" id="CAKMRJ010005634">
    <property type="protein sequence ID" value="CAH1448030.1"/>
    <property type="molecule type" value="Genomic_DNA"/>
</dbReference>
<keyword evidence="1" id="KW-0507">mRNA processing</keyword>
<dbReference type="Gene3D" id="3.30.70.330">
    <property type="match status" value="1"/>
</dbReference>
<name>A0AAU9PCW7_9ASTR</name>
<dbReference type="AlphaFoldDB" id="A0AAU9PCW7"/>
<evidence type="ECO:0000313" key="8">
    <source>
        <dbReference type="Proteomes" id="UP001157418"/>
    </source>
</evidence>
<evidence type="ECO:0000256" key="4">
    <source>
        <dbReference type="PROSITE-ProRule" id="PRU00176"/>
    </source>
</evidence>
<evidence type="ECO:0000256" key="5">
    <source>
        <dbReference type="SAM" id="MobiDB-lite"/>
    </source>
</evidence>
<dbReference type="PROSITE" id="PS50102">
    <property type="entry name" value="RRM"/>
    <property type="match status" value="1"/>
</dbReference>
<feature type="region of interest" description="Disordered" evidence="5">
    <location>
        <begin position="108"/>
        <end position="127"/>
    </location>
</feature>
<feature type="domain" description="RRM" evidence="6">
    <location>
        <begin position="24"/>
        <end position="100"/>
    </location>
</feature>
<evidence type="ECO:0000313" key="7">
    <source>
        <dbReference type="EMBL" id="CAH1448030.1"/>
    </source>
</evidence>
<dbReference type="CDD" id="cd00590">
    <property type="entry name" value="RRM_SF"/>
    <property type="match status" value="1"/>
</dbReference>
<dbReference type="SUPFAM" id="SSF54928">
    <property type="entry name" value="RNA-binding domain, RBD"/>
    <property type="match status" value="1"/>
</dbReference>
<dbReference type="Pfam" id="PF00076">
    <property type="entry name" value="RRM_1"/>
    <property type="match status" value="1"/>
</dbReference>
<protein>
    <recommendedName>
        <fullName evidence="6">RRM domain-containing protein</fullName>
    </recommendedName>
</protein>
<keyword evidence="3" id="KW-0508">mRNA splicing</keyword>
<dbReference type="GO" id="GO:0003723">
    <property type="term" value="F:RNA binding"/>
    <property type="evidence" value="ECO:0007669"/>
    <property type="project" value="UniProtKB-UniRule"/>
</dbReference>
<dbReference type="SMART" id="SM00360">
    <property type="entry name" value="RRM"/>
    <property type="match status" value="1"/>
</dbReference>
<dbReference type="InterPro" id="IPR000504">
    <property type="entry name" value="RRM_dom"/>
</dbReference>
<dbReference type="PANTHER" id="PTHR23147">
    <property type="entry name" value="SERINE/ARGININE RICH SPLICING FACTOR"/>
    <property type="match status" value="1"/>
</dbReference>
<keyword evidence="8" id="KW-1185">Reference proteome</keyword>
<proteinExistence type="predicted"/>
<evidence type="ECO:0000256" key="1">
    <source>
        <dbReference type="ARBA" id="ARBA00022664"/>
    </source>
</evidence>
<keyword evidence="4" id="KW-0694">RNA-binding</keyword>
<comment type="caution">
    <text evidence="7">The sequence shown here is derived from an EMBL/GenBank/DDBJ whole genome shotgun (WGS) entry which is preliminary data.</text>
</comment>
<feature type="compositionally biased region" description="Pro residues" evidence="5">
    <location>
        <begin position="115"/>
        <end position="127"/>
    </location>
</feature>
<dbReference type="InterPro" id="IPR012677">
    <property type="entry name" value="Nucleotide-bd_a/b_plait_sf"/>
</dbReference>
<dbReference type="GO" id="GO:0005681">
    <property type="term" value="C:spliceosomal complex"/>
    <property type="evidence" value="ECO:0007669"/>
    <property type="project" value="UniProtKB-KW"/>
</dbReference>
<organism evidence="7 8">
    <name type="scientific">Lactuca virosa</name>
    <dbReference type="NCBI Taxonomy" id="75947"/>
    <lineage>
        <taxon>Eukaryota</taxon>
        <taxon>Viridiplantae</taxon>
        <taxon>Streptophyta</taxon>
        <taxon>Embryophyta</taxon>
        <taxon>Tracheophyta</taxon>
        <taxon>Spermatophyta</taxon>
        <taxon>Magnoliopsida</taxon>
        <taxon>eudicotyledons</taxon>
        <taxon>Gunneridae</taxon>
        <taxon>Pentapetalae</taxon>
        <taxon>asterids</taxon>
        <taxon>campanulids</taxon>
        <taxon>Asterales</taxon>
        <taxon>Asteraceae</taxon>
        <taxon>Cichorioideae</taxon>
        <taxon>Cichorieae</taxon>
        <taxon>Lactucinae</taxon>
        <taxon>Lactuca</taxon>
    </lineage>
</organism>